<feature type="region of interest" description="Disordered" evidence="1">
    <location>
        <begin position="1"/>
        <end position="20"/>
    </location>
</feature>
<dbReference type="EMBL" id="OVEO01000006">
    <property type="protein sequence ID" value="SPQ96534.1"/>
    <property type="molecule type" value="Genomic_DNA"/>
</dbReference>
<sequence>MKCLNRGCEMPESRTRRTRRRRALRTAATARQWRSHDPYLHRSSALFPKRSKWPRLSLSATHLSDAAACLSATPGIAQRQAPRLGARAHISSPPSLGDMEVVTDDAVARALVNDICARLNFNLSSQAELYELLVTAASLVDHVRRYVAAGDRSATSAEAAALFALVERLRPRDDPGSEHKFASIELFIRQITSRYPCKDP</sequence>
<name>A0A3P3Y8T3_PLABS</name>
<protein>
    <submittedName>
        <fullName evidence="2">Uncharacterized protein</fullName>
    </submittedName>
</protein>
<gene>
    <name evidence="2" type="ORF">PLBR_LOCUS3749</name>
</gene>
<proteinExistence type="predicted"/>
<evidence type="ECO:0000313" key="3">
    <source>
        <dbReference type="Proteomes" id="UP000290189"/>
    </source>
</evidence>
<dbReference type="Proteomes" id="UP000290189">
    <property type="component" value="Unassembled WGS sequence"/>
</dbReference>
<organism evidence="2 3">
    <name type="scientific">Plasmodiophora brassicae</name>
    <name type="common">Clubroot disease agent</name>
    <dbReference type="NCBI Taxonomy" id="37360"/>
    <lineage>
        <taxon>Eukaryota</taxon>
        <taxon>Sar</taxon>
        <taxon>Rhizaria</taxon>
        <taxon>Endomyxa</taxon>
        <taxon>Phytomyxea</taxon>
        <taxon>Plasmodiophorida</taxon>
        <taxon>Plasmodiophoridae</taxon>
        <taxon>Plasmodiophora</taxon>
    </lineage>
</organism>
<evidence type="ECO:0000256" key="1">
    <source>
        <dbReference type="SAM" id="MobiDB-lite"/>
    </source>
</evidence>
<keyword evidence="2" id="KW-0496">Mitochondrion</keyword>
<dbReference type="AlphaFoldDB" id="A0A3P3Y8T3"/>
<accession>A0A3P3Y8T3</accession>
<evidence type="ECO:0000313" key="2">
    <source>
        <dbReference type="EMBL" id="SPQ96534.1"/>
    </source>
</evidence>
<geneLocation type="mitochondrion" evidence="2"/>
<reference evidence="2 3" key="1">
    <citation type="submission" date="2018-03" db="EMBL/GenBank/DDBJ databases">
        <authorList>
            <person name="Fogelqvist J."/>
        </authorList>
    </citation>
    <scope>NUCLEOTIDE SEQUENCE [LARGE SCALE GENOMIC DNA]</scope>
</reference>